<dbReference type="PANTHER" id="PTHR45991">
    <property type="entry name" value="PACHYTENE CHECKPOINT PROTEIN 2"/>
    <property type="match status" value="1"/>
</dbReference>
<dbReference type="InterPro" id="IPR003960">
    <property type="entry name" value="ATPase_AAA_CS"/>
</dbReference>
<comment type="similarity">
    <text evidence="1">Belongs to the AAA ATPase family. PCH2 subfamily.</text>
</comment>
<name>A0A165R2Y2_EXIGL</name>
<dbReference type="InterPro" id="IPR003593">
    <property type="entry name" value="AAA+_ATPase"/>
</dbReference>
<dbReference type="SUPFAM" id="SSF52540">
    <property type="entry name" value="P-loop containing nucleoside triphosphate hydrolases"/>
    <property type="match status" value="1"/>
</dbReference>
<keyword evidence="3 5" id="KW-0067">ATP-binding</keyword>
<dbReference type="InterPro" id="IPR058249">
    <property type="entry name" value="Pch2_C"/>
</dbReference>
<reference evidence="8 9" key="1">
    <citation type="journal article" date="2016" name="Mol. Biol. Evol.">
        <title>Comparative Genomics of Early-Diverging Mushroom-Forming Fungi Provides Insights into the Origins of Lignocellulose Decay Capabilities.</title>
        <authorList>
            <person name="Nagy L.G."/>
            <person name="Riley R."/>
            <person name="Tritt A."/>
            <person name="Adam C."/>
            <person name="Daum C."/>
            <person name="Floudas D."/>
            <person name="Sun H."/>
            <person name="Yadav J.S."/>
            <person name="Pangilinan J."/>
            <person name="Larsson K.H."/>
            <person name="Matsuura K."/>
            <person name="Barry K."/>
            <person name="Labutti K."/>
            <person name="Kuo R."/>
            <person name="Ohm R.A."/>
            <person name="Bhattacharya S.S."/>
            <person name="Shirouzu T."/>
            <person name="Yoshinaga Y."/>
            <person name="Martin F.M."/>
            <person name="Grigoriev I.V."/>
            <person name="Hibbett D.S."/>
        </authorList>
    </citation>
    <scope>NUCLEOTIDE SEQUENCE [LARGE SCALE GENOMIC DNA]</scope>
    <source>
        <strain evidence="8 9">HHB12029</strain>
    </source>
</reference>
<dbReference type="GO" id="GO:0007131">
    <property type="term" value="P:reciprocal meiotic recombination"/>
    <property type="evidence" value="ECO:0007669"/>
    <property type="project" value="TreeGrafter"/>
</dbReference>
<keyword evidence="4" id="KW-0469">Meiosis</keyword>
<dbReference type="Pfam" id="PF00004">
    <property type="entry name" value="AAA"/>
    <property type="match status" value="1"/>
</dbReference>
<dbReference type="InterPro" id="IPR003959">
    <property type="entry name" value="ATPase_AAA_core"/>
</dbReference>
<evidence type="ECO:0000256" key="5">
    <source>
        <dbReference type="RuleBase" id="RU003651"/>
    </source>
</evidence>
<dbReference type="OrthoDB" id="10042665at2759"/>
<dbReference type="GO" id="GO:0005524">
    <property type="term" value="F:ATP binding"/>
    <property type="evidence" value="ECO:0007669"/>
    <property type="project" value="UniProtKB-KW"/>
</dbReference>
<dbReference type="Pfam" id="PF23242">
    <property type="entry name" value="AAA_lid_TRIP13_C"/>
    <property type="match status" value="1"/>
</dbReference>
<organism evidence="8 9">
    <name type="scientific">Exidia glandulosa HHB12029</name>
    <dbReference type="NCBI Taxonomy" id="1314781"/>
    <lineage>
        <taxon>Eukaryota</taxon>
        <taxon>Fungi</taxon>
        <taxon>Dikarya</taxon>
        <taxon>Basidiomycota</taxon>
        <taxon>Agaricomycotina</taxon>
        <taxon>Agaricomycetes</taxon>
        <taxon>Auriculariales</taxon>
        <taxon>Exidiaceae</taxon>
        <taxon>Exidia</taxon>
    </lineage>
</organism>
<dbReference type="SMART" id="SM00382">
    <property type="entry name" value="AAA"/>
    <property type="match status" value="1"/>
</dbReference>
<evidence type="ECO:0000313" key="9">
    <source>
        <dbReference type="Proteomes" id="UP000077266"/>
    </source>
</evidence>
<dbReference type="GO" id="GO:0005694">
    <property type="term" value="C:chromosome"/>
    <property type="evidence" value="ECO:0007669"/>
    <property type="project" value="TreeGrafter"/>
</dbReference>
<dbReference type="FunFam" id="3.40.50.300:FF:001494">
    <property type="entry name" value="Pachytene checkpoint component Pch2"/>
    <property type="match status" value="1"/>
</dbReference>
<dbReference type="Proteomes" id="UP000077266">
    <property type="component" value="Unassembled WGS sequence"/>
</dbReference>
<proteinExistence type="inferred from homology"/>
<evidence type="ECO:0000256" key="2">
    <source>
        <dbReference type="ARBA" id="ARBA00022741"/>
    </source>
</evidence>
<protein>
    <submittedName>
        <fullName evidence="8">AAA-domain-containing protein</fullName>
    </submittedName>
</protein>
<dbReference type="AlphaFoldDB" id="A0A165R2Y2"/>
<gene>
    <name evidence="8" type="ORF">EXIGLDRAFT_663974</name>
</gene>
<dbReference type="InParanoid" id="A0A165R2Y2"/>
<keyword evidence="2 5" id="KW-0547">Nucleotide-binding</keyword>
<dbReference type="InterPro" id="IPR027417">
    <property type="entry name" value="P-loop_NTPase"/>
</dbReference>
<evidence type="ECO:0000256" key="4">
    <source>
        <dbReference type="ARBA" id="ARBA00023254"/>
    </source>
</evidence>
<dbReference type="Pfam" id="PF23563">
    <property type="entry name" value="TRIP13_N"/>
    <property type="match status" value="1"/>
</dbReference>
<dbReference type="InterPro" id="IPR001270">
    <property type="entry name" value="ClpA/B"/>
</dbReference>
<feature type="domain" description="AAA+ ATPase" evidence="7">
    <location>
        <begin position="166"/>
        <end position="318"/>
    </location>
</feature>
<dbReference type="GO" id="GO:0051598">
    <property type="term" value="P:meiotic recombination checkpoint signaling"/>
    <property type="evidence" value="ECO:0007669"/>
    <property type="project" value="TreeGrafter"/>
</dbReference>
<evidence type="ECO:0000313" key="8">
    <source>
        <dbReference type="EMBL" id="KZW04426.1"/>
    </source>
</evidence>
<keyword evidence="9" id="KW-1185">Reference proteome</keyword>
<dbReference type="GO" id="GO:0005634">
    <property type="term" value="C:nucleus"/>
    <property type="evidence" value="ECO:0007669"/>
    <property type="project" value="TreeGrafter"/>
</dbReference>
<evidence type="ECO:0000259" key="7">
    <source>
        <dbReference type="SMART" id="SM00382"/>
    </source>
</evidence>
<sequence length="473" mass="51852">MDAPMASASLKWPIHIEVRLADSGAHRRADVVRQEVQQYISNNLAQVYIPGAITGWENHPLLGQTVDKIHVTESSYNGSIIPLEDAQLEIHVYTVSNDNPFEGQEAISEGGEEIMAAHSCELPNRAWETLWDTLIYDDDVKAQLINYLYATLIFSDADVDSNLISWNRLLLLHGPPGTGKTSLARALAQKIAIRLSSRYSRTTLLEINSHSLFSRWFSESGKLVQKLFNNINELADDDDVFLVVLMDEVESLTAARAGAVSGTEPSDALRVVNALLTQLDKLKRRRNVLVIGTSNLTKAIDDAFIDRADIVQYIGLPSADAIYEILRSCLVELMRAGIVESIDVPTAAATRGLDMDILTADAELRRAVSVGSRLKSMAAHCTNAGMSGRSLRRLPVLAHARYIGLGLQPERVPEEVSASAEAKTNGVNGKKAPATRRANASPVELWLDAMDRVVTGEDVSKGRNLHNVKKEEA</sequence>
<feature type="region of interest" description="Disordered" evidence="6">
    <location>
        <begin position="416"/>
        <end position="438"/>
    </location>
</feature>
<evidence type="ECO:0000256" key="3">
    <source>
        <dbReference type="ARBA" id="ARBA00022840"/>
    </source>
</evidence>
<dbReference type="Gene3D" id="3.40.50.300">
    <property type="entry name" value="P-loop containing nucleotide triphosphate hydrolases"/>
    <property type="match status" value="1"/>
</dbReference>
<dbReference type="PRINTS" id="PR00300">
    <property type="entry name" value="CLPPROTEASEA"/>
</dbReference>
<evidence type="ECO:0000256" key="6">
    <source>
        <dbReference type="SAM" id="MobiDB-lite"/>
    </source>
</evidence>
<dbReference type="PANTHER" id="PTHR45991:SF1">
    <property type="entry name" value="PACHYTENE CHECKPOINT PROTEIN 2 HOMOLOG"/>
    <property type="match status" value="1"/>
</dbReference>
<dbReference type="PROSITE" id="PS00674">
    <property type="entry name" value="AAA"/>
    <property type="match status" value="1"/>
</dbReference>
<dbReference type="STRING" id="1314781.A0A165R2Y2"/>
<accession>A0A165R2Y2</accession>
<dbReference type="InterPro" id="IPR044539">
    <property type="entry name" value="Pch2-like"/>
</dbReference>
<evidence type="ECO:0000256" key="1">
    <source>
        <dbReference type="ARBA" id="ARBA00007271"/>
    </source>
</evidence>
<dbReference type="EMBL" id="KV425882">
    <property type="protein sequence ID" value="KZW04426.1"/>
    <property type="molecule type" value="Genomic_DNA"/>
</dbReference>
<dbReference type="GO" id="GO:0016887">
    <property type="term" value="F:ATP hydrolysis activity"/>
    <property type="evidence" value="ECO:0007669"/>
    <property type="project" value="InterPro"/>
</dbReference>